<comment type="caution">
    <text evidence="2">The sequence shown here is derived from an EMBL/GenBank/DDBJ whole genome shotgun (WGS) entry which is preliminary data.</text>
</comment>
<evidence type="ECO:0000256" key="1">
    <source>
        <dbReference type="SAM" id="Phobius"/>
    </source>
</evidence>
<dbReference type="EMBL" id="BAABLX010000076">
    <property type="protein sequence ID" value="GAA4958458.1"/>
    <property type="molecule type" value="Genomic_DNA"/>
</dbReference>
<organism evidence="2 3">
    <name type="scientific">Halioxenophilus aromaticivorans</name>
    <dbReference type="NCBI Taxonomy" id="1306992"/>
    <lineage>
        <taxon>Bacteria</taxon>
        <taxon>Pseudomonadati</taxon>
        <taxon>Pseudomonadota</taxon>
        <taxon>Gammaproteobacteria</taxon>
        <taxon>Alteromonadales</taxon>
        <taxon>Alteromonadaceae</taxon>
        <taxon>Halioxenophilus</taxon>
    </lineage>
</organism>
<evidence type="ECO:0000313" key="3">
    <source>
        <dbReference type="Proteomes" id="UP001409585"/>
    </source>
</evidence>
<feature type="transmembrane region" description="Helical" evidence="1">
    <location>
        <begin position="131"/>
        <end position="148"/>
    </location>
</feature>
<sequence>MFDTHKQTISACFWMLLGSFLPMIVDAALRNWMFSMSYWDALKDTMRGGEVFILTTAMITPFFWLLVKKVAGRVKNHFRMFGIVFFFSLVSLIGGVGTFAYFRIGQLLSNESMSLEKETLDYLDAIFSNDLIYFAYPIYFISLLVWYYSAYYENNPPSDYTASVFRGQKSLSSKVFNKEQV</sequence>
<gene>
    <name evidence="2" type="ORF">GCM10025791_43960</name>
</gene>
<keyword evidence="1" id="KW-0472">Membrane</keyword>
<dbReference type="RefSeq" id="WP_345427371.1">
    <property type="nucleotide sequence ID" value="NZ_AP031496.1"/>
</dbReference>
<dbReference type="Proteomes" id="UP001409585">
    <property type="component" value="Unassembled WGS sequence"/>
</dbReference>
<evidence type="ECO:0000313" key="2">
    <source>
        <dbReference type="EMBL" id="GAA4958458.1"/>
    </source>
</evidence>
<keyword evidence="3" id="KW-1185">Reference proteome</keyword>
<keyword evidence="1" id="KW-1133">Transmembrane helix</keyword>
<reference evidence="3" key="1">
    <citation type="journal article" date="2019" name="Int. J. Syst. Evol. Microbiol.">
        <title>The Global Catalogue of Microorganisms (GCM) 10K type strain sequencing project: providing services to taxonomists for standard genome sequencing and annotation.</title>
        <authorList>
            <consortium name="The Broad Institute Genomics Platform"/>
            <consortium name="The Broad Institute Genome Sequencing Center for Infectious Disease"/>
            <person name="Wu L."/>
            <person name="Ma J."/>
        </authorList>
    </citation>
    <scope>NUCLEOTIDE SEQUENCE [LARGE SCALE GENOMIC DNA]</scope>
    <source>
        <strain evidence="3">JCM 19134</strain>
    </source>
</reference>
<dbReference type="AlphaFoldDB" id="A0AAV3U9A6"/>
<name>A0AAV3U9A6_9ALTE</name>
<feature type="transmembrane region" description="Helical" evidence="1">
    <location>
        <begin position="79"/>
        <end position="104"/>
    </location>
</feature>
<feature type="transmembrane region" description="Helical" evidence="1">
    <location>
        <begin position="51"/>
        <end position="67"/>
    </location>
</feature>
<protein>
    <recommendedName>
        <fullName evidence="4">DUF1705 domain-containing protein</fullName>
    </recommendedName>
</protein>
<evidence type="ECO:0008006" key="4">
    <source>
        <dbReference type="Google" id="ProtNLM"/>
    </source>
</evidence>
<proteinExistence type="predicted"/>
<accession>A0AAV3U9A6</accession>
<keyword evidence="1" id="KW-0812">Transmembrane</keyword>